<evidence type="ECO:0000313" key="5">
    <source>
        <dbReference type="Proteomes" id="UP001642409"/>
    </source>
</evidence>
<feature type="coiled-coil region" evidence="1">
    <location>
        <begin position="187"/>
        <end position="271"/>
    </location>
</feature>
<dbReference type="Proteomes" id="UP001642409">
    <property type="component" value="Unassembled WGS sequence"/>
</dbReference>
<keyword evidence="5" id="KW-1185">Reference proteome</keyword>
<feature type="region of interest" description="Disordered" evidence="2">
    <location>
        <begin position="1129"/>
        <end position="1148"/>
    </location>
</feature>
<name>A0AA86UDC3_9EUKA</name>
<gene>
    <name evidence="4" type="ORF">HINF_LOCUS33303</name>
    <name evidence="3" type="ORF">HINF_LOCUS38834</name>
</gene>
<feature type="region of interest" description="Disordered" evidence="2">
    <location>
        <begin position="427"/>
        <end position="454"/>
    </location>
</feature>
<evidence type="ECO:0000256" key="2">
    <source>
        <dbReference type="SAM" id="MobiDB-lite"/>
    </source>
</evidence>
<organism evidence="3">
    <name type="scientific">Hexamita inflata</name>
    <dbReference type="NCBI Taxonomy" id="28002"/>
    <lineage>
        <taxon>Eukaryota</taxon>
        <taxon>Metamonada</taxon>
        <taxon>Diplomonadida</taxon>
        <taxon>Hexamitidae</taxon>
        <taxon>Hexamitinae</taxon>
        <taxon>Hexamita</taxon>
    </lineage>
</organism>
<feature type="compositionally biased region" description="Polar residues" evidence="2">
    <location>
        <begin position="1322"/>
        <end position="1349"/>
    </location>
</feature>
<feature type="compositionally biased region" description="Basic and acidic residues" evidence="2">
    <location>
        <begin position="1000"/>
        <end position="1017"/>
    </location>
</feature>
<feature type="coiled-coil region" evidence="1">
    <location>
        <begin position="805"/>
        <end position="908"/>
    </location>
</feature>
<feature type="compositionally biased region" description="Polar residues" evidence="2">
    <location>
        <begin position="619"/>
        <end position="646"/>
    </location>
</feature>
<reference evidence="3" key="1">
    <citation type="submission" date="2023-06" db="EMBL/GenBank/DDBJ databases">
        <authorList>
            <person name="Kurt Z."/>
        </authorList>
    </citation>
    <scope>NUCLEOTIDE SEQUENCE</scope>
</reference>
<feature type="compositionally biased region" description="Polar residues" evidence="2">
    <location>
        <begin position="442"/>
        <end position="454"/>
    </location>
</feature>
<dbReference type="EMBL" id="CATOUU010000822">
    <property type="protein sequence ID" value="CAI9951189.1"/>
    <property type="molecule type" value="Genomic_DNA"/>
</dbReference>
<comment type="caution">
    <text evidence="3">The sequence shown here is derived from an EMBL/GenBank/DDBJ whole genome shotgun (WGS) entry which is preliminary data.</text>
</comment>
<feature type="compositionally biased region" description="Polar residues" evidence="2">
    <location>
        <begin position="601"/>
        <end position="612"/>
    </location>
</feature>
<dbReference type="EMBL" id="CAXDID020000115">
    <property type="protein sequence ID" value="CAL6030426.1"/>
    <property type="molecule type" value="Genomic_DNA"/>
</dbReference>
<feature type="region of interest" description="Disordered" evidence="2">
    <location>
        <begin position="705"/>
        <end position="725"/>
    </location>
</feature>
<keyword evidence="1" id="KW-0175">Coiled coil</keyword>
<reference evidence="4 5" key="2">
    <citation type="submission" date="2024-07" db="EMBL/GenBank/DDBJ databases">
        <authorList>
            <person name="Akdeniz Z."/>
        </authorList>
    </citation>
    <scope>NUCLEOTIDE SEQUENCE [LARGE SCALE GENOMIC DNA]</scope>
</reference>
<feature type="region of interest" description="Disordered" evidence="2">
    <location>
        <begin position="1322"/>
        <end position="1358"/>
    </location>
</feature>
<evidence type="ECO:0000313" key="3">
    <source>
        <dbReference type="EMBL" id="CAI9951189.1"/>
    </source>
</evidence>
<accession>A0AA86UDC3</accession>
<evidence type="ECO:0000313" key="4">
    <source>
        <dbReference type="EMBL" id="CAL6030426.1"/>
    </source>
</evidence>
<feature type="compositionally biased region" description="Polar residues" evidence="2">
    <location>
        <begin position="715"/>
        <end position="725"/>
    </location>
</feature>
<sequence length="1580" mass="184058">MSEANQKMSEIRKMLNQFVGHGCERYKNIVETQIMQIFDLIRKTIESRPFYIILDNDIYCDPQTDHLEPKNIYEVFRQKFREIEKVTTALILDEFKQNQQSIENANNTLISDLEEEIAAISQVLQHRQIMLEQFNQIQSYMNDETVDKFAALKKQLLWLNKQLNDKQKFGLYKSDQNQPDAVYEGLLNKFITLRKQKEVEYEQLKKQSEETLASEKLVLQNRLINAIALSEELKCSLKVQQDKAEKIENTCQALTHQNQQYESVIKQLNLTLKTLKKPMLTEGTQTGAYQTVNKGVLTDPIADKVVYIETVKEKQVLDLNAQKQVQQLNSNISKMLDEALLLQQEKFLQQQQFDKKLALLKEKKEKVMKSLEVRDVGIGVNFNKDKTAKENEIVIVDYSTLKSKLNSQMQMTEDDISEQQVEEMKQGMSKQKSEKKVKPLAKTNNTTGSTGIEPLDSQQLNIELTEEEIKDREKEFLIRESGVQAVVQIKSNFSQTTINDVKPIIKVDHETQTMIVHKSQFVKPELYAPEWMKPQSRSKNADESSSESFVNPLDELKQKVKAVEKAANQQVQAQKEEYSFQPPPKLPSSSNKRRKTEEDQPINNSQITQNIYQIIGDQKQVNSDQMQNEPIKSQNSDLQQPITQKQPKAPHATAKEISEDTQSTEEISQVLMNENMEAKTKIENQSQDTLNQSTNYKPEIQPRQQYAEPNKPQHNRTGQFFQQNYVDTKQPISKKYYKDMALDSDESDQQVKASKNKQLIIEEIVKQEKEVKSQKVNDKPEFNELLIIQEPSDQQIAPERIQPDEKQIENKAEELIRKIMSKNEKYKQPAKIEQSQIPNIKEVLKQEYEQNKQEVVKQQIEEKQKEQKVSEQIMLQVKQKQIELQNASSIVMERVQQYEEELKQIQEAEILGTDVNMLPKLYERPVYDPIPESVIQFADSVNVKAPKEEPIKSVFEKRADEIIAQNYQIKLKREQINADNNFSSPYIPESRRKTQNNQRSDSKQNDSKHFNSKDSSRSKPVNKLEQFQQRLKLLRISLNEDDVEPLVNSNEQVKTFTAEQCIQRAEMLNQEITLEELICLVQQNTNEDHVLTEHEVDTLILQLQKQKLVKEVQRIQALDIGRTVNGEKIEGQNEQNAEQNGETKQDGQVEGIITNNENKDQNSENKALNDKITENQHIDNKILETYINKVNLMLKQKDNEHDIETNILKLNDQQISTICAQAPKESTLQNIDDMIFKQYIDDLKRVQLNNPKLVSTANEYIQRIQQLSQFERLQSQQQETIVVNQENCKQRSKYLAKQIQNIKNDLKKKKVLKFAPIFSQQSKPQTLQRSNSQSQTDNQKSQLSRSNSKQKVEPQYFQYDNKEYTPRLQLSTNGQRQLQYIEHQTKQQSRQAQSQLSPKSFTLSNITLDQAHSQQHITSEQQQNRQFIMSQTNSVRRQIYDEYSQKYNAVFELINEAREAFATKYSEYPDLVVNSLQANIDDLENYKQVQDAEMKRRQHQLNEILKNAKIQSNVFNSTGEIDGLLSIKRYSRGGKRMKPVEKEEPQGWRQPRIFPKIVPPLQMKFENKKISMKVQGKVEK</sequence>
<proteinExistence type="predicted"/>
<evidence type="ECO:0000256" key="1">
    <source>
        <dbReference type="SAM" id="Coils"/>
    </source>
</evidence>
<protein>
    <submittedName>
        <fullName evidence="3">Uncharacterized protein</fullName>
    </submittedName>
</protein>
<feature type="region of interest" description="Disordered" evidence="2">
    <location>
        <begin position="980"/>
        <end position="1022"/>
    </location>
</feature>
<feature type="region of interest" description="Disordered" evidence="2">
    <location>
        <begin position="561"/>
        <end position="664"/>
    </location>
</feature>